<evidence type="ECO:0000256" key="2">
    <source>
        <dbReference type="SAM" id="Phobius"/>
    </source>
</evidence>
<name>A0A7D7YDY1_9MOLU</name>
<evidence type="ECO:0000313" key="3">
    <source>
        <dbReference type="EMBL" id="QMT98278.1"/>
    </source>
</evidence>
<dbReference type="RefSeq" id="WP_182078565.1">
    <property type="nucleotide sequence ID" value="NZ_CP059674.1"/>
</dbReference>
<feature type="region of interest" description="Disordered" evidence="1">
    <location>
        <begin position="212"/>
        <end position="232"/>
    </location>
</feature>
<evidence type="ECO:0000256" key="1">
    <source>
        <dbReference type="SAM" id="MobiDB-lite"/>
    </source>
</evidence>
<feature type="transmembrane region" description="Helical" evidence="2">
    <location>
        <begin position="137"/>
        <end position="161"/>
    </location>
</feature>
<organism evidence="3 4">
    <name type="scientific">Mycoplasma tullyi</name>
    <dbReference type="NCBI Taxonomy" id="1612150"/>
    <lineage>
        <taxon>Bacteria</taxon>
        <taxon>Bacillati</taxon>
        <taxon>Mycoplasmatota</taxon>
        <taxon>Mollicutes</taxon>
        <taxon>Mycoplasmataceae</taxon>
        <taxon>Mycoplasma</taxon>
    </lineage>
</organism>
<gene>
    <name evidence="3" type="ORF">H3143_02100</name>
</gene>
<keyword evidence="2" id="KW-0812">Transmembrane</keyword>
<reference evidence="3 4" key="1">
    <citation type="journal article" date="2017" name="Int. J. Syst. Evol. Microbiol.">
        <title>Mycoplasma tullyi sp. nov., isolated from penguins of the genus Spheniscus.</title>
        <authorList>
            <person name="Yavari C.A."/>
            <person name="Ramirez A.S."/>
            <person name="Nicholas R.A.J."/>
            <person name="Radford A.D."/>
            <person name="Darby A.C."/>
            <person name="Bradbury J.M."/>
        </authorList>
    </citation>
    <scope>NUCLEOTIDE SEQUENCE [LARGE SCALE GENOMIC DNA]</scope>
    <source>
        <strain evidence="3 4">56A97T</strain>
    </source>
</reference>
<keyword evidence="4" id="KW-1185">Reference proteome</keyword>
<keyword evidence="2" id="KW-0472">Membrane</keyword>
<dbReference type="KEGG" id="mtuy:H3143_02100"/>
<keyword evidence="2" id="KW-1133">Transmembrane helix</keyword>
<dbReference type="AlphaFoldDB" id="A0A7D7YDY1"/>
<feature type="transmembrane region" description="Helical" evidence="2">
    <location>
        <begin position="54"/>
        <end position="71"/>
    </location>
</feature>
<accession>A0A7D7YDY1</accession>
<dbReference type="EMBL" id="CP059674">
    <property type="protein sequence ID" value="QMT98278.1"/>
    <property type="molecule type" value="Genomic_DNA"/>
</dbReference>
<feature type="transmembrane region" description="Helical" evidence="2">
    <location>
        <begin position="97"/>
        <end position="121"/>
    </location>
</feature>
<proteinExistence type="predicted"/>
<protein>
    <submittedName>
        <fullName evidence="3">Uncharacterized protein</fullName>
    </submittedName>
</protein>
<dbReference type="Proteomes" id="UP000514704">
    <property type="component" value="Chromosome"/>
</dbReference>
<evidence type="ECO:0000313" key="4">
    <source>
        <dbReference type="Proteomes" id="UP000514704"/>
    </source>
</evidence>
<sequence length="232" mass="28248">MVSNRVIPINNNRLPKIWQNNKLANIKKADHLNWQQFFYYSANNQAKHYLRQTIFNWLFLVPVFGFFYFVLKSERANEKLVYNKLKNQYLKSGGENWLIFLILYLAVWISFVIWATLLIFLTDQFNPISNKINQKRIILLFMVGNFMIFMFFSYMYLIYWYSFVYRRFRKTAFSMISSTRKQINPFSFFSFVIQCDDGVYLKELEKQQKKLKKRHSSNNQRMLAERSGSYYR</sequence>